<gene>
    <name evidence="1" type="ORF">CPBP_01015</name>
</gene>
<proteinExistence type="predicted"/>
<organism evidence="1 2">
    <name type="scientific">Candidatus Bodocaedibacter vickermanii</name>
    <dbReference type="NCBI Taxonomy" id="2741701"/>
    <lineage>
        <taxon>Bacteria</taxon>
        <taxon>Pseudomonadati</taxon>
        <taxon>Pseudomonadota</taxon>
        <taxon>Alphaproteobacteria</taxon>
        <taxon>Holosporales</taxon>
        <taxon>Candidatus Paracaedibacteraceae</taxon>
        <taxon>Candidatus Bodocaedibacter</taxon>
    </lineage>
</organism>
<reference evidence="1 2" key="1">
    <citation type="submission" date="2020-06" db="EMBL/GenBank/DDBJ databases">
        <title>The endosymbiont of the kinetoplastid Bodo saltans is a Paracaedibacter-like alpha-proteobacterium possessing a putative toxin-antitoxin system.</title>
        <authorList>
            <person name="Midha S."/>
            <person name="Rigden D.J."/>
            <person name="Siozios S."/>
            <person name="Hurst G.D.D."/>
            <person name="Jackson A.P."/>
        </authorList>
    </citation>
    <scope>NUCLEOTIDE SEQUENCE [LARGE SCALE GENOMIC DNA]</scope>
    <source>
        <strain evidence="1">Lake Konstanz</strain>
    </source>
</reference>
<name>A0A7L9RUJ8_9PROT</name>
<dbReference type="EMBL" id="CP054719">
    <property type="protein sequence ID" value="QOL20232.1"/>
    <property type="molecule type" value="Genomic_DNA"/>
</dbReference>
<dbReference type="AlphaFoldDB" id="A0A7L9RUJ8"/>
<protein>
    <submittedName>
        <fullName evidence="1">Uncharacterized protein</fullName>
    </submittedName>
</protein>
<accession>A0A7L9RUJ8</accession>
<sequence>MGGYYAQGDNLLIGRVFIGLTSQHALKNNRGLLVKNHRNQFLLAENKRLIKQEQFLHRYDSIGSETVSSFGAKSLQIKLPQFCKQLCNSRYIRLSKNVGLEPDGYNFLTLEVCFDFCSKKINIFQRVKKTCKIFTYRL</sequence>
<evidence type="ECO:0000313" key="1">
    <source>
        <dbReference type="EMBL" id="QOL20232.1"/>
    </source>
</evidence>
<keyword evidence="2" id="KW-1185">Reference proteome</keyword>
<dbReference type="Proteomes" id="UP000594001">
    <property type="component" value="Chromosome"/>
</dbReference>
<evidence type="ECO:0000313" key="2">
    <source>
        <dbReference type="Proteomes" id="UP000594001"/>
    </source>
</evidence>
<dbReference type="KEGG" id="pbal:CPBP_01015"/>